<gene>
    <name evidence="4" type="ORF">EDC29_11713</name>
</gene>
<dbReference type="PANTHER" id="PTHR11240">
    <property type="entry name" value="RIBONUCLEASE T2"/>
    <property type="match status" value="1"/>
</dbReference>
<dbReference type="Gene3D" id="3.90.730.10">
    <property type="entry name" value="Ribonuclease T2-like"/>
    <property type="match status" value="1"/>
</dbReference>
<evidence type="ECO:0000256" key="1">
    <source>
        <dbReference type="ARBA" id="ARBA00007469"/>
    </source>
</evidence>
<evidence type="ECO:0000256" key="3">
    <source>
        <dbReference type="SAM" id="SignalP"/>
    </source>
</evidence>
<protein>
    <submittedName>
        <fullName evidence="4">Ribonuclease T2</fullName>
    </submittedName>
</protein>
<evidence type="ECO:0000313" key="5">
    <source>
        <dbReference type="Proteomes" id="UP000295247"/>
    </source>
</evidence>
<keyword evidence="3" id="KW-0732">Signal</keyword>
<name>A0A4R4A4H2_MARGR</name>
<accession>A0A4R4A4H2</accession>
<comment type="caution">
    <text evidence="4">The sequence shown here is derived from an EMBL/GenBank/DDBJ whole genome shotgun (WGS) entry which is preliminary data.</text>
</comment>
<dbReference type="GO" id="GO:0033897">
    <property type="term" value="F:ribonuclease T2 activity"/>
    <property type="evidence" value="ECO:0007669"/>
    <property type="project" value="InterPro"/>
</dbReference>
<proteinExistence type="inferred from homology"/>
<feature type="signal peptide" evidence="3">
    <location>
        <begin position="1"/>
        <end position="31"/>
    </location>
</feature>
<dbReference type="PROSITE" id="PS00530">
    <property type="entry name" value="RNASE_T2_1"/>
    <property type="match status" value="1"/>
</dbReference>
<dbReference type="GO" id="GO:0006401">
    <property type="term" value="P:RNA catabolic process"/>
    <property type="evidence" value="ECO:0007669"/>
    <property type="project" value="TreeGrafter"/>
</dbReference>
<dbReference type="PROSITE" id="PS00531">
    <property type="entry name" value="RNASE_T2_2"/>
    <property type="match status" value="1"/>
</dbReference>
<dbReference type="InterPro" id="IPR001568">
    <property type="entry name" value="RNase_T2-like"/>
</dbReference>
<dbReference type="GO" id="GO:0003723">
    <property type="term" value="F:RNA binding"/>
    <property type="evidence" value="ECO:0007669"/>
    <property type="project" value="InterPro"/>
</dbReference>
<sequence>MTRTPSIRPLPTWRATAALLLALGALAPLRAAPLSATLIAERACPATVAIRHDANPGAIHLDPGARYPVVGANRPDQPSHYLLRLQGVEPSQRWVAHDCGRLVEVADTATPPAPTGEPRYLLAVSWQPAFCERRGRAPECRDQTPQRFDARAFSLHGLWPQPRDNVYCDVPAKARALSRDGDWQRLPALALAPDTRRELDRVMPGTRSALHRHEWVKHGSCYGDDPEGYFADSLRLLAALNASPVRDLFVSRIGQHLRASEVRAAFDRAFSKGAGERVQLVCHDGLISELRLALKGPIEAGRGLDALLRAAPPRAAGCKGGRVDRAGRD</sequence>
<feature type="chain" id="PRO_5020626518" evidence="3">
    <location>
        <begin position="32"/>
        <end position="329"/>
    </location>
</feature>
<reference evidence="4 5" key="1">
    <citation type="submission" date="2019-03" db="EMBL/GenBank/DDBJ databases">
        <title>Genomic Encyclopedia of Type Strains, Phase IV (KMG-IV): sequencing the most valuable type-strain genomes for metagenomic binning, comparative biology and taxonomic classification.</title>
        <authorList>
            <person name="Goeker M."/>
        </authorList>
    </citation>
    <scope>NUCLEOTIDE SEQUENCE [LARGE SCALE GENOMIC DNA]</scope>
    <source>
        <strain evidence="4 5">DSM 203</strain>
    </source>
</reference>
<dbReference type="InterPro" id="IPR018188">
    <property type="entry name" value="RNase_T2_His_AS_1"/>
</dbReference>
<dbReference type="EMBL" id="SMDC01000017">
    <property type="protein sequence ID" value="TCW32648.1"/>
    <property type="molecule type" value="Genomic_DNA"/>
</dbReference>
<dbReference type="PANTHER" id="PTHR11240:SF22">
    <property type="entry name" value="RIBONUCLEASE T2"/>
    <property type="match status" value="1"/>
</dbReference>
<evidence type="ECO:0000256" key="2">
    <source>
        <dbReference type="RuleBase" id="RU004328"/>
    </source>
</evidence>
<dbReference type="InterPro" id="IPR036430">
    <property type="entry name" value="RNase_T2-like_sf"/>
</dbReference>
<organism evidence="4 5">
    <name type="scientific">Marichromatium gracile</name>
    <name type="common">Chromatium gracile</name>
    <dbReference type="NCBI Taxonomy" id="1048"/>
    <lineage>
        <taxon>Bacteria</taxon>
        <taxon>Pseudomonadati</taxon>
        <taxon>Pseudomonadota</taxon>
        <taxon>Gammaproteobacteria</taxon>
        <taxon>Chromatiales</taxon>
        <taxon>Chromatiaceae</taxon>
        <taxon>Marichromatium</taxon>
    </lineage>
</organism>
<dbReference type="Proteomes" id="UP000295247">
    <property type="component" value="Unassembled WGS sequence"/>
</dbReference>
<dbReference type="InterPro" id="IPR033130">
    <property type="entry name" value="RNase_T2_His_AS_2"/>
</dbReference>
<dbReference type="InterPro" id="IPR039378">
    <property type="entry name" value="RNase_T2_prok"/>
</dbReference>
<evidence type="ECO:0000313" key="4">
    <source>
        <dbReference type="EMBL" id="TCW32648.1"/>
    </source>
</evidence>
<dbReference type="RefSeq" id="WP_132230623.1">
    <property type="nucleotide sequence ID" value="NZ_NRRH01000028.1"/>
</dbReference>
<dbReference type="AlphaFoldDB" id="A0A4R4A4H2"/>
<dbReference type="Pfam" id="PF00445">
    <property type="entry name" value="Ribonuclease_T2"/>
    <property type="match status" value="1"/>
</dbReference>
<dbReference type="SUPFAM" id="SSF55895">
    <property type="entry name" value="Ribonuclease Rh-like"/>
    <property type="match status" value="1"/>
</dbReference>
<comment type="similarity">
    <text evidence="1 2">Belongs to the RNase T2 family.</text>
</comment>
<dbReference type="CDD" id="cd01062">
    <property type="entry name" value="RNase_T2_prok"/>
    <property type="match status" value="1"/>
</dbReference>